<feature type="transmembrane region" description="Helical" evidence="1">
    <location>
        <begin position="459"/>
        <end position="481"/>
    </location>
</feature>
<dbReference type="PANTHER" id="PTHR43373">
    <property type="entry name" value="NA(+)/H(+) ANTIPORTER SUBUNIT"/>
    <property type="match status" value="1"/>
</dbReference>
<dbReference type="PRINTS" id="PR01434">
    <property type="entry name" value="NADHDHGNASE5"/>
</dbReference>
<dbReference type="InterPro" id="IPR001750">
    <property type="entry name" value="ND/Mrp_TM"/>
</dbReference>
<feature type="transmembrane region" description="Helical" evidence="1">
    <location>
        <begin position="140"/>
        <end position="158"/>
    </location>
</feature>
<dbReference type="PANTHER" id="PTHR43373:SF1">
    <property type="entry name" value="NA(+)_H(+) ANTIPORTER SUBUNIT A"/>
    <property type="match status" value="1"/>
</dbReference>
<accession>A0A1F2P6T2</accession>
<keyword evidence="1" id="KW-0472">Membrane</keyword>
<proteinExistence type="predicted"/>
<evidence type="ECO:0000256" key="1">
    <source>
        <dbReference type="SAM" id="Phobius"/>
    </source>
</evidence>
<keyword evidence="1" id="KW-0812">Transmembrane</keyword>
<comment type="caution">
    <text evidence="3">The sequence shown here is derived from an EMBL/GenBank/DDBJ whole genome shotgun (WGS) entry which is preliminary data.</text>
</comment>
<dbReference type="STRING" id="1839936.SBU_000211"/>
<feature type="domain" description="NADH:quinone oxidoreductase/Mrp antiporter transmembrane" evidence="2">
    <location>
        <begin position="134"/>
        <end position="427"/>
    </location>
</feature>
<name>A0A1F2P6T2_9EURY</name>
<dbReference type="EMBL" id="LYOR01000001">
    <property type="protein sequence ID" value="OFV66918.1"/>
    <property type="molecule type" value="Genomic_DNA"/>
</dbReference>
<keyword evidence="4" id="KW-1185">Reference proteome</keyword>
<dbReference type="Proteomes" id="UP000185779">
    <property type="component" value="Unassembled WGS sequence"/>
</dbReference>
<feature type="transmembrane region" description="Helical" evidence="1">
    <location>
        <begin position="278"/>
        <end position="298"/>
    </location>
</feature>
<evidence type="ECO:0000259" key="2">
    <source>
        <dbReference type="Pfam" id="PF00361"/>
    </source>
</evidence>
<feature type="transmembrane region" description="Helical" evidence="1">
    <location>
        <begin position="170"/>
        <end position="190"/>
    </location>
</feature>
<protein>
    <submittedName>
        <fullName evidence="3">F420H2:quinone oxidoreductase subunit L</fullName>
    </submittedName>
</protein>
<feature type="transmembrane region" description="Helical" evidence="1">
    <location>
        <begin position="246"/>
        <end position="272"/>
    </location>
</feature>
<feature type="transmembrane region" description="Helical" evidence="1">
    <location>
        <begin position="6"/>
        <end position="26"/>
    </location>
</feature>
<feature type="transmembrane region" description="Helical" evidence="1">
    <location>
        <begin position="412"/>
        <end position="433"/>
    </location>
</feature>
<keyword evidence="1" id="KW-1133">Transmembrane helix</keyword>
<evidence type="ECO:0000313" key="3">
    <source>
        <dbReference type="EMBL" id="OFV66918.1"/>
    </source>
</evidence>
<sequence length="502" mass="54886">MTLMSIGPEAALLAIIIPALASLLILLSDKHPDIREGWTLLASVLCFLSVITLVPVILNGDDIEYTLFNIYPGLSIAYNVDAFGLIFAITSSSLWILVSIYSIGYMRTLNEHAQTRFYFCFAWAIFGALGIAFSKNLVTMYLHYEILTISTYPLVAHLETPEACAAGRKYLYYLLTSGCFFFIAIIVTYWLCGTTDFKPGGILSLASGSALLLQALFLCYLLGFMKAAWMPFHSWLPTAMIAPTPVSALLHAVAVVKAGVFGIIRVVCYIYGIDLMHALNLGIFLASLVSITVIMANLFAIGEDNLKRRLAYSTINQLSFILLGVAMLDPMGIMGGMMHIPFHGYMKITLFLCAGAIMAITGKENISEMAGIGRKMPITMIAFTVGALGMCGLPPAAGFISKWYICMGTIDAGMLIFLAVALVASILDAVYFFPIIKTAFFDEGNFDERDSGYMERSRAIYLFMIIPLAITAIFSVILCFAPDTLHVFELGRLAMINLFGGV</sequence>
<organism evidence="3 4">
    <name type="scientific">Candidatus Syntropharchaeum butanivorans</name>
    <dbReference type="NCBI Taxonomy" id="1839936"/>
    <lineage>
        <taxon>Archaea</taxon>
        <taxon>Methanobacteriati</taxon>
        <taxon>Methanobacteriota</taxon>
        <taxon>Stenosarchaea group</taxon>
        <taxon>Methanomicrobia</taxon>
        <taxon>Methanosarcinales</taxon>
        <taxon>ANME-2 cluster</taxon>
        <taxon>Candidatus Syntropharchaeum</taxon>
    </lineage>
</organism>
<gene>
    <name evidence="3" type="ORF">SBU_000211</name>
</gene>
<dbReference type="AlphaFoldDB" id="A0A1F2P6T2"/>
<feature type="transmembrane region" description="Helical" evidence="1">
    <location>
        <begin position="82"/>
        <end position="105"/>
    </location>
</feature>
<feature type="transmembrane region" description="Helical" evidence="1">
    <location>
        <begin position="381"/>
        <end position="400"/>
    </location>
</feature>
<evidence type="ECO:0000313" key="4">
    <source>
        <dbReference type="Proteomes" id="UP000185779"/>
    </source>
</evidence>
<reference evidence="3" key="1">
    <citation type="submission" date="2016-05" db="EMBL/GenBank/DDBJ databases">
        <title>Microbial consortia oxidize butane by reversing methanogenesis.</title>
        <authorList>
            <person name="Laso-Perez R."/>
            <person name="Richter M."/>
            <person name="Wegener G."/>
            <person name="Musat F."/>
        </authorList>
    </citation>
    <scope>NUCLEOTIDE SEQUENCE [LARGE SCALE GENOMIC DNA]</scope>
    <source>
        <strain evidence="3">BOX1</strain>
    </source>
</reference>
<dbReference type="Pfam" id="PF00361">
    <property type="entry name" value="Proton_antipo_M"/>
    <property type="match status" value="1"/>
</dbReference>
<feature type="transmembrane region" description="Helical" evidence="1">
    <location>
        <begin position="117"/>
        <end position="134"/>
    </location>
</feature>
<feature type="transmembrane region" description="Helical" evidence="1">
    <location>
        <begin position="38"/>
        <end position="58"/>
    </location>
</feature>
<dbReference type="InterPro" id="IPR050616">
    <property type="entry name" value="CPA3_Na-H_Antiporter_A"/>
</dbReference>
<dbReference type="PATRIC" id="fig|1839936.3.peg.212"/>
<feature type="transmembrane region" description="Helical" evidence="1">
    <location>
        <begin position="202"/>
        <end position="225"/>
    </location>
</feature>